<evidence type="ECO:0000256" key="6">
    <source>
        <dbReference type="RuleBase" id="RU004914"/>
    </source>
</evidence>
<keyword evidence="3 6" id="KW-0812">Transmembrane</keyword>
<dbReference type="PANTHER" id="PTHR42893:SF45">
    <property type="entry name" value="PROTEIN DETOXIFICATION 45, CHLOROPLASTIC"/>
    <property type="match status" value="1"/>
</dbReference>
<evidence type="ECO:0000256" key="7">
    <source>
        <dbReference type="SAM" id="SignalP"/>
    </source>
</evidence>
<evidence type="ECO:0000313" key="10">
    <source>
        <dbReference type="Proteomes" id="UP000823775"/>
    </source>
</evidence>
<dbReference type="InterPro" id="IPR002528">
    <property type="entry name" value="MATE_fam"/>
</dbReference>
<feature type="transmembrane region" description="Helical" evidence="6">
    <location>
        <begin position="716"/>
        <end position="736"/>
    </location>
</feature>
<keyword evidence="10" id="KW-1185">Reference proteome</keyword>
<comment type="caution">
    <text evidence="9">The sequence shown here is derived from an EMBL/GenBank/DDBJ whole genome shotgun (WGS) entry which is preliminary data.</text>
</comment>
<evidence type="ECO:0000256" key="4">
    <source>
        <dbReference type="ARBA" id="ARBA00022989"/>
    </source>
</evidence>
<dbReference type="PANTHER" id="PTHR42893">
    <property type="entry name" value="PROTEIN DETOXIFICATION 44, CHLOROPLASTIC-RELATED"/>
    <property type="match status" value="1"/>
</dbReference>
<feature type="transmembrane region" description="Helical" evidence="6">
    <location>
        <begin position="903"/>
        <end position="925"/>
    </location>
</feature>
<feature type="transmembrane region" description="Helical" evidence="6">
    <location>
        <begin position="659"/>
        <end position="682"/>
    </location>
</feature>
<dbReference type="EMBL" id="JACEIK010001131">
    <property type="protein sequence ID" value="MCD7466327.1"/>
    <property type="molecule type" value="Genomic_DNA"/>
</dbReference>
<feature type="transmembrane region" description="Helical" evidence="6">
    <location>
        <begin position="797"/>
        <end position="820"/>
    </location>
</feature>
<evidence type="ECO:0000256" key="2">
    <source>
        <dbReference type="ARBA" id="ARBA00010199"/>
    </source>
</evidence>
<comment type="subcellular location">
    <subcellularLocation>
        <location evidence="1">Membrane</location>
        <topology evidence="1">Multi-pass membrane protein</topology>
    </subcellularLocation>
</comment>
<comment type="similarity">
    <text evidence="2 6">Belongs to the multi antimicrobial extrusion (MATE) (TC 2.A.66.1) family.</text>
</comment>
<feature type="transmembrane region" description="Helical" evidence="6">
    <location>
        <begin position="756"/>
        <end position="777"/>
    </location>
</feature>
<reference evidence="9 10" key="1">
    <citation type="journal article" date="2021" name="BMC Genomics">
        <title>Datura genome reveals duplications of psychoactive alkaloid biosynthetic genes and high mutation rate following tissue culture.</title>
        <authorList>
            <person name="Rajewski A."/>
            <person name="Carter-House D."/>
            <person name="Stajich J."/>
            <person name="Litt A."/>
        </authorList>
    </citation>
    <scope>NUCLEOTIDE SEQUENCE [LARGE SCALE GENOMIC DNA]</scope>
    <source>
        <strain evidence="9">AR-01</strain>
    </source>
</reference>
<evidence type="ECO:0000256" key="1">
    <source>
        <dbReference type="ARBA" id="ARBA00004141"/>
    </source>
</evidence>
<protein>
    <recommendedName>
        <fullName evidence="6">Protein DETOXIFICATION</fullName>
    </recommendedName>
    <alternativeName>
        <fullName evidence="6">Multidrug and toxic compound extrusion protein</fullName>
    </alternativeName>
</protein>
<feature type="transmembrane region" description="Helical" evidence="6">
    <location>
        <begin position="931"/>
        <end position="951"/>
    </location>
</feature>
<dbReference type="PROSITE" id="PS51782">
    <property type="entry name" value="LYSM"/>
    <property type="match status" value="2"/>
</dbReference>
<organism evidence="9 10">
    <name type="scientific">Datura stramonium</name>
    <name type="common">Jimsonweed</name>
    <name type="synonym">Common thornapple</name>
    <dbReference type="NCBI Taxonomy" id="4076"/>
    <lineage>
        <taxon>Eukaryota</taxon>
        <taxon>Viridiplantae</taxon>
        <taxon>Streptophyta</taxon>
        <taxon>Embryophyta</taxon>
        <taxon>Tracheophyta</taxon>
        <taxon>Spermatophyta</taxon>
        <taxon>Magnoliopsida</taxon>
        <taxon>eudicotyledons</taxon>
        <taxon>Gunneridae</taxon>
        <taxon>Pentapetalae</taxon>
        <taxon>asterids</taxon>
        <taxon>lamiids</taxon>
        <taxon>Solanales</taxon>
        <taxon>Solanaceae</taxon>
        <taxon>Solanoideae</taxon>
        <taxon>Datureae</taxon>
        <taxon>Datura</taxon>
    </lineage>
</organism>
<sequence length="971" mass="104669">MVSFSTLTTTLASLLCLVWLLTISSPAAASFSCSSAGTCDAIIDYTLPNVTTFSAVKKLFQLKNLRSLLGVNNLPINTPADQKLPANQTIKIPFPCLCRNGTGISNKRPTYTVIAGDFLSHIVSDIFAGLFTVQELQAVNNISNPNLIHPGDKLWIPFPCSCDDVDGQKVVHYGRLVTTGNTIEGIAQQYNVSQDTLLRLNGLASSKELLAGSVLDVPLKACQSMVSNTSLDYPLLVPNDTYVFTAANCVTCKCDAAKNWTLQCQPSQIKSSLWKTCPSMQCPGLDNFYIGNVTSEDCNSTACAYAGYSNQTIFTTSTQSTCPASGNGASGMSSGTWRWNIILHHRSIAAGNLFRPQHTSEGHQVIKMEAAQLTNMAMYNGLTEFEVKEEISKICSSRYSHCHCYSFSRISQNSLKYVYCSNNCSLSMGKSKRFLSSPVIFPRKWKSLRFRNKFSSDSGVEASDLQDTTAATGIDDLSSSSGEVVELNETVPFIKNVKSESVEEAPTSSSQSEDVRRELVMLSLPAIAGQAIDPLAQLMETAYIGRLGSVELASAGVSISVFNIISKLFNVPLLSVATSFVAEDIAKNATKVYMSEEADGTDGRVAERHQFSSVSTALFLAVGIGIIEALALALGSELLLGLMGISSTSPMRVPAKQFLALRALGAPAFVVSLALQGIFRGFKDTKTPVFCLGIGNFVAIFLFPLLMYYFGLGVSGAAISTVISQYIVAFTMMWYLNQRVMILPPRFEELQFGGYLTSGGFLIGRTLSVLFTMTLATSMAARQGAVAMAAHQICLQVWLAVSLLTDALAASAQALIASYLSKRDYVVATEITYYVLKIGLVAGVFLAAALAVSFGSLSTLFTKDTEVLAVVNTGLLFVSASQPINSLAFIFDGLHYGVSDFAYAARSMMLVGAISSGFLLCAPRLLGLPGVWLGLTLFMGLRMMAGFIRLLSKKSPWWFLHCDTNEAKVIS</sequence>
<dbReference type="Proteomes" id="UP000823775">
    <property type="component" value="Unassembled WGS sequence"/>
</dbReference>
<feature type="transmembrane region" description="Helical" evidence="6">
    <location>
        <begin position="867"/>
        <end position="891"/>
    </location>
</feature>
<dbReference type="NCBIfam" id="TIGR00797">
    <property type="entry name" value="matE"/>
    <property type="match status" value="1"/>
</dbReference>
<keyword evidence="4 6" id="KW-1133">Transmembrane helix</keyword>
<dbReference type="SMART" id="SM00257">
    <property type="entry name" value="LysM"/>
    <property type="match status" value="2"/>
</dbReference>
<evidence type="ECO:0000256" key="5">
    <source>
        <dbReference type="ARBA" id="ARBA00023136"/>
    </source>
</evidence>
<gene>
    <name evidence="9" type="ORF">HAX54_002931</name>
</gene>
<dbReference type="SUPFAM" id="SSF54106">
    <property type="entry name" value="LysM domain"/>
    <property type="match status" value="2"/>
</dbReference>
<feature type="signal peptide" evidence="7">
    <location>
        <begin position="1"/>
        <end position="29"/>
    </location>
</feature>
<dbReference type="CDD" id="cd13136">
    <property type="entry name" value="MATE_DinF_like"/>
    <property type="match status" value="1"/>
</dbReference>
<feature type="chain" id="PRO_5047528318" description="Protein DETOXIFICATION" evidence="7">
    <location>
        <begin position="30"/>
        <end position="971"/>
    </location>
</feature>
<name>A0ABS8T4M0_DATST</name>
<feature type="transmembrane region" description="Helical" evidence="6">
    <location>
        <begin position="832"/>
        <end position="855"/>
    </location>
</feature>
<accession>A0ABS8T4M0</accession>
<evidence type="ECO:0000256" key="3">
    <source>
        <dbReference type="ARBA" id="ARBA00022692"/>
    </source>
</evidence>
<dbReference type="Gene3D" id="3.10.350.10">
    <property type="entry name" value="LysM domain"/>
    <property type="match status" value="2"/>
</dbReference>
<feature type="domain" description="LysM" evidence="8">
    <location>
        <begin position="173"/>
        <end position="217"/>
    </location>
</feature>
<evidence type="ECO:0000313" key="9">
    <source>
        <dbReference type="EMBL" id="MCD7466327.1"/>
    </source>
</evidence>
<dbReference type="Pfam" id="PF01554">
    <property type="entry name" value="MatE"/>
    <property type="match status" value="2"/>
</dbReference>
<dbReference type="CDD" id="cd00118">
    <property type="entry name" value="LysM"/>
    <property type="match status" value="2"/>
</dbReference>
<feature type="domain" description="LysM" evidence="8">
    <location>
        <begin position="109"/>
        <end position="156"/>
    </location>
</feature>
<feature type="transmembrane region" description="Helical" evidence="6">
    <location>
        <begin position="617"/>
        <end position="639"/>
    </location>
</feature>
<dbReference type="InterPro" id="IPR036779">
    <property type="entry name" value="LysM_dom_sf"/>
</dbReference>
<dbReference type="InterPro" id="IPR018392">
    <property type="entry name" value="LysM"/>
</dbReference>
<evidence type="ECO:0000259" key="8">
    <source>
        <dbReference type="PROSITE" id="PS51782"/>
    </source>
</evidence>
<keyword evidence="7" id="KW-0732">Signal</keyword>
<dbReference type="InterPro" id="IPR044644">
    <property type="entry name" value="DinF-like"/>
</dbReference>
<keyword evidence="5 6" id="KW-0472">Membrane</keyword>
<dbReference type="Pfam" id="PF01476">
    <property type="entry name" value="LysM"/>
    <property type="match status" value="2"/>
</dbReference>
<proteinExistence type="inferred from homology"/>
<feature type="transmembrane region" description="Helical" evidence="6">
    <location>
        <begin position="689"/>
        <end position="710"/>
    </location>
</feature>